<gene>
    <name evidence="1" type="ORF">CRG98_029697</name>
</gene>
<dbReference type="AlphaFoldDB" id="A0A2I0J1L7"/>
<keyword evidence="2" id="KW-1185">Reference proteome</keyword>
<dbReference type="Proteomes" id="UP000233551">
    <property type="component" value="Unassembled WGS sequence"/>
</dbReference>
<evidence type="ECO:0000313" key="2">
    <source>
        <dbReference type="Proteomes" id="UP000233551"/>
    </source>
</evidence>
<dbReference type="EMBL" id="PGOL01002175">
    <property type="protein sequence ID" value="PKI49913.1"/>
    <property type="molecule type" value="Genomic_DNA"/>
</dbReference>
<name>A0A2I0J1L7_PUNGR</name>
<protein>
    <submittedName>
        <fullName evidence="1">Uncharacterized protein</fullName>
    </submittedName>
</protein>
<evidence type="ECO:0000313" key="1">
    <source>
        <dbReference type="EMBL" id="PKI49913.1"/>
    </source>
</evidence>
<reference evidence="1 2" key="1">
    <citation type="submission" date="2017-11" db="EMBL/GenBank/DDBJ databases">
        <title>De-novo sequencing of pomegranate (Punica granatum L.) genome.</title>
        <authorList>
            <person name="Akparov Z."/>
            <person name="Amiraslanov A."/>
            <person name="Hajiyeva S."/>
            <person name="Abbasov M."/>
            <person name="Kaur K."/>
            <person name="Hamwieh A."/>
            <person name="Solovyev V."/>
            <person name="Salamov A."/>
            <person name="Braich B."/>
            <person name="Kosarev P."/>
            <person name="Mahmoud A."/>
            <person name="Hajiyev E."/>
            <person name="Babayeva S."/>
            <person name="Izzatullayeva V."/>
            <person name="Mammadov A."/>
            <person name="Mammadov A."/>
            <person name="Sharifova S."/>
            <person name="Ojaghi J."/>
            <person name="Eynullazada K."/>
            <person name="Bayramov B."/>
            <person name="Abdulazimova A."/>
            <person name="Shahmuradov I."/>
        </authorList>
    </citation>
    <scope>NUCLEOTIDE SEQUENCE [LARGE SCALE GENOMIC DNA]</scope>
    <source>
        <strain evidence="2">cv. AG2017</strain>
        <tissue evidence="1">Leaf</tissue>
    </source>
</reference>
<accession>A0A2I0J1L7</accession>
<comment type="caution">
    <text evidence="1">The sequence shown here is derived from an EMBL/GenBank/DDBJ whole genome shotgun (WGS) entry which is preliminary data.</text>
</comment>
<sequence length="119" mass="13669">MIDVGCRYKICCQKWVVSIITVKKNVSGEQCTRHQTVRQSSARHRTRSRARARARARAAQITARESLRLLCAPHVLPRACMHICAHDMPSIYPRIRTLFTARPSTRHCAIERLPARPRV</sequence>
<organism evidence="1 2">
    <name type="scientific">Punica granatum</name>
    <name type="common">Pomegranate</name>
    <dbReference type="NCBI Taxonomy" id="22663"/>
    <lineage>
        <taxon>Eukaryota</taxon>
        <taxon>Viridiplantae</taxon>
        <taxon>Streptophyta</taxon>
        <taxon>Embryophyta</taxon>
        <taxon>Tracheophyta</taxon>
        <taxon>Spermatophyta</taxon>
        <taxon>Magnoliopsida</taxon>
        <taxon>eudicotyledons</taxon>
        <taxon>Gunneridae</taxon>
        <taxon>Pentapetalae</taxon>
        <taxon>rosids</taxon>
        <taxon>malvids</taxon>
        <taxon>Myrtales</taxon>
        <taxon>Lythraceae</taxon>
        <taxon>Punica</taxon>
    </lineage>
</organism>
<proteinExistence type="predicted"/>